<feature type="transmembrane region" description="Helical" evidence="11">
    <location>
        <begin position="141"/>
        <end position="158"/>
    </location>
</feature>
<dbReference type="SUPFAM" id="SSF103481">
    <property type="entry name" value="Multidrug resistance efflux transporter EmrE"/>
    <property type="match status" value="2"/>
</dbReference>
<dbReference type="RefSeq" id="WP_099620817.1">
    <property type="nucleotide sequence ID" value="NZ_CP024201.1"/>
</dbReference>
<dbReference type="KEGG" id="cmb:CSW64_03610"/>
<evidence type="ECO:0000256" key="8">
    <source>
        <dbReference type="ARBA" id="ARBA00022989"/>
    </source>
</evidence>
<keyword evidence="14" id="KW-1185">Reference proteome</keyword>
<evidence type="ECO:0000256" key="6">
    <source>
        <dbReference type="ARBA" id="ARBA00022692"/>
    </source>
</evidence>
<dbReference type="InterPro" id="IPR000620">
    <property type="entry name" value="EamA_dom"/>
</dbReference>
<dbReference type="OrthoDB" id="9783707at2"/>
<feature type="domain" description="EamA" evidence="12">
    <location>
        <begin position="142"/>
        <end position="275"/>
    </location>
</feature>
<dbReference type="Gene3D" id="1.10.3730.20">
    <property type="match status" value="1"/>
</dbReference>
<dbReference type="InterPro" id="IPR037185">
    <property type="entry name" value="EmrE-like"/>
</dbReference>
<dbReference type="GO" id="GO:0022857">
    <property type="term" value="F:transmembrane transporter activity"/>
    <property type="evidence" value="ECO:0007669"/>
    <property type="project" value="InterPro"/>
</dbReference>
<keyword evidence="4" id="KW-0997">Cell inner membrane</keyword>
<comment type="subcellular location">
    <subcellularLocation>
        <location evidence="1">Cell membrane</location>
        <topology evidence="1">Multi-pass membrane protein</topology>
    </subcellularLocation>
</comment>
<dbReference type="GO" id="GO:0005886">
    <property type="term" value="C:plasma membrane"/>
    <property type="evidence" value="ECO:0007669"/>
    <property type="project" value="UniProtKB-SubCell"/>
</dbReference>
<keyword evidence="5" id="KW-0441">Lipid A biosynthesis</keyword>
<evidence type="ECO:0000256" key="5">
    <source>
        <dbReference type="ARBA" id="ARBA00022556"/>
    </source>
</evidence>
<proteinExistence type="predicted"/>
<dbReference type="AlphaFoldDB" id="A0A2D2AU92"/>
<evidence type="ECO:0000256" key="2">
    <source>
        <dbReference type="ARBA" id="ARBA00022475"/>
    </source>
</evidence>
<feature type="transmembrane region" description="Helical" evidence="11">
    <location>
        <begin position="6"/>
        <end position="25"/>
    </location>
</feature>
<feature type="transmembrane region" description="Helical" evidence="11">
    <location>
        <begin position="88"/>
        <end position="109"/>
    </location>
</feature>
<feature type="transmembrane region" description="Helical" evidence="11">
    <location>
        <begin position="115"/>
        <end position="134"/>
    </location>
</feature>
<feature type="transmembrane region" description="Helical" evidence="11">
    <location>
        <begin position="259"/>
        <end position="277"/>
    </location>
</feature>
<evidence type="ECO:0000256" key="3">
    <source>
        <dbReference type="ARBA" id="ARBA00022516"/>
    </source>
</evidence>
<dbReference type="PANTHER" id="PTHR30561">
    <property type="entry name" value="SMR FAMILY PROTON-DEPENDENT DRUG EFFLUX TRANSPORTER SUGE"/>
    <property type="match status" value="1"/>
</dbReference>
<sequence>MDLAQGAALMMIASGAAHAVVNAILKAGKDKMSSRALIDGFSALLVLPAAFFVSLPHGAWGWLAGSWATHLVYLFCLIKAFERADMTVAYPIARGVAPALAATAAVLVFDEPLTWLVAGGIGLVSLGVMIVGLGRHADRRALGWAAATGATIAVYTVIDAQGVRAAPSALSYIVWVYLALGGGIALLFALWRGPRFILAARSEWKAGLAAGALSIVTYGLALWAYRLGDTPRLAALRETSIVFALAIGILFLRERMTAGRIAGALVIGLGAALLLAGG</sequence>
<dbReference type="GO" id="GO:0009245">
    <property type="term" value="P:lipid A biosynthetic process"/>
    <property type="evidence" value="ECO:0007669"/>
    <property type="project" value="UniProtKB-KW"/>
</dbReference>
<keyword evidence="8 11" id="KW-1133">Transmembrane helix</keyword>
<keyword evidence="7" id="KW-0448">Lipopolysaccharide biosynthesis</keyword>
<keyword evidence="9" id="KW-0443">Lipid metabolism</keyword>
<protein>
    <recommendedName>
        <fullName evidence="12">EamA domain-containing protein</fullName>
    </recommendedName>
</protein>
<reference evidence="13 14" key="1">
    <citation type="submission" date="2017-10" db="EMBL/GenBank/DDBJ databases">
        <title>Genome sequence of Caulobacter mirabilis FWC38.</title>
        <authorList>
            <person name="Fiebig A."/>
            <person name="Crosson S."/>
        </authorList>
    </citation>
    <scope>NUCLEOTIDE SEQUENCE [LARGE SCALE GENOMIC DNA]</scope>
    <source>
        <strain evidence="13 14">FWC 38</strain>
    </source>
</reference>
<keyword evidence="10 11" id="KW-0472">Membrane</keyword>
<evidence type="ECO:0000313" key="13">
    <source>
        <dbReference type="EMBL" id="ATQ41561.1"/>
    </source>
</evidence>
<evidence type="ECO:0000256" key="9">
    <source>
        <dbReference type="ARBA" id="ARBA00023098"/>
    </source>
</evidence>
<feature type="transmembrane region" description="Helical" evidence="11">
    <location>
        <begin position="231"/>
        <end position="252"/>
    </location>
</feature>
<dbReference type="InterPro" id="IPR000390">
    <property type="entry name" value="Small_drug/metabolite_transptr"/>
</dbReference>
<organism evidence="13 14">
    <name type="scientific">Caulobacter mirabilis</name>
    <dbReference type="NCBI Taxonomy" id="69666"/>
    <lineage>
        <taxon>Bacteria</taxon>
        <taxon>Pseudomonadati</taxon>
        <taxon>Pseudomonadota</taxon>
        <taxon>Alphaproteobacteria</taxon>
        <taxon>Caulobacterales</taxon>
        <taxon>Caulobacteraceae</taxon>
        <taxon>Caulobacter</taxon>
    </lineage>
</organism>
<keyword evidence="6 11" id="KW-0812">Transmembrane</keyword>
<dbReference type="Proteomes" id="UP000228945">
    <property type="component" value="Chromosome"/>
</dbReference>
<dbReference type="PANTHER" id="PTHR30561:SF9">
    <property type="entry name" value="4-AMINO-4-DEOXY-L-ARABINOSE-PHOSPHOUNDECAPRENOL FLIPPASE SUBUNIT ARNF-RELATED"/>
    <property type="match status" value="1"/>
</dbReference>
<keyword evidence="2" id="KW-1003">Cell membrane</keyword>
<accession>A0A2D2AU92</accession>
<feature type="transmembrane region" description="Helical" evidence="11">
    <location>
        <begin position="170"/>
        <end position="191"/>
    </location>
</feature>
<dbReference type="EMBL" id="CP024201">
    <property type="protein sequence ID" value="ATQ41561.1"/>
    <property type="molecule type" value="Genomic_DNA"/>
</dbReference>
<evidence type="ECO:0000313" key="14">
    <source>
        <dbReference type="Proteomes" id="UP000228945"/>
    </source>
</evidence>
<gene>
    <name evidence="13" type="ORF">CSW64_03610</name>
</gene>
<feature type="transmembrane region" description="Helical" evidence="11">
    <location>
        <begin position="61"/>
        <end position="81"/>
    </location>
</feature>
<feature type="transmembrane region" description="Helical" evidence="11">
    <location>
        <begin position="37"/>
        <end position="55"/>
    </location>
</feature>
<name>A0A2D2AU92_9CAUL</name>
<evidence type="ECO:0000256" key="4">
    <source>
        <dbReference type="ARBA" id="ARBA00022519"/>
    </source>
</evidence>
<evidence type="ECO:0000256" key="10">
    <source>
        <dbReference type="ARBA" id="ARBA00023136"/>
    </source>
</evidence>
<keyword evidence="3" id="KW-0444">Lipid biosynthesis</keyword>
<dbReference type="GO" id="GO:0009103">
    <property type="term" value="P:lipopolysaccharide biosynthetic process"/>
    <property type="evidence" value="ECO:0007669"/>
    <property type="project" value="UniProtKB-KW"/>
</dbReference>
<feature type="transmembrane region" description="Helical" evidence="11">
    <location>
        <begin position="203"/>
        <end position="225"/>
    </location>
</feature>
<evidence type="ECO:0000256" key="11">
    <source>
        <dbReference type="SAM" id="Phobius"/>
    </source>
</evidence>
<evidence type="ECO:0000256" key="7">
    <source>
        <dbReference type="ARBA" id="ARBA00022985"/>
    </source>
</evidence>
<dbReference type="Pfam" id="PF00892">
    <property type="entry name" value="EamA"/>
    <property type="match status" value="1"/>
</dbReference>
<evidence type="ECO:0000256" key="1">
    <source>
        <dbReference type="ARBA" id="ARBA00004651"/>
    </source>
</evidence>
<evidence type="ECO:0000259" key="12">
    <source>
        <dbReference type="Pfam" id="PF00892"/>
    </source>
</evidence>